<protein>
    <submittedName>
        <fullName evidence="1">Uncharacterized protein</fullName>
    </submittedName>
</protein>
<comment type="caution">
    <text evidence="1">The sequence shown here is derived from an EMBL/GenBank/DDBJ whole genome shotgun (WGS) entry which is preliminary data.</text>
</comment>
<sequence length="229" mass="24579">MLSIFRVGVVTFGAMRAFNLISGGVISKIQSSGKSFFEGLNDRLPIGDTSTPYPLRPTIYAEPMAELSPQELVSRGFLGGDWVAFSSMGASTYSMRSGYLYNTKTGQGYDVHHKKLYGDDYFGNGSSPNTIKTVRARVLHLDRIGKITGAVGTNYAVVDMIADPSLQHSANLGASAIGYTGPVGASFSGAWTGGSLIYDNNQIEILDAIEHSQRPGIRDFSAFISPKDC</sequence>
<keyword evidence="2" id="KW-1185">Reference proteome</keyword>
<dbReference type="Proteomes" id="UP000253083">
    <property type="component" value="Unassembled WGS sequence"/>
</dbReference>
<organism evidence="1 2">
    <name type="scientific">Arenicella xantha</name>
    <dbReference type="NCBI Taxonomy" id="644221"/>
    <lineage>
        <taxon>Bacteria</taxon>
        <taxon>Pseudomonadati</taxon>
        <taxon>Pseudomonadota</taxon>
        <taxon>Gammaproteobacteria</taxon>
        <taxon>Arenicellales</taxon>
        <taxon>Arenicellaceae</taxon>
        <taxon>Arenicella</taxon>
    </lineage>
</organism>
<dbReference type="RefSeq" id="WP_211316965.1">
    <property type="nucleotide sequence ID" value="NZ_QNRT01000002.1"/>
</dbReference>
<gene>
    <name evidence="1" type="ORF">DFR28_1021125</name>
</gene>
<reference evidence="1 2" key="1">
    <citation type="submission" date="2018-06" db="EMBL/GenBank/DDBJ databases">
        <title>Genomic Encyclopedia of Type Strains, Phase IV (KMG-IV): sequencing the most valuable type-strain genomes for metagenomic binning, comparative biology and taxonomic classification.</title>
        <authorList>
            <person name="Goeker M."/>
        </authorList>
    </citation>
    <scope>NUCLEOTIDE SEQUENCE [LARGE SCALE GENOMIC DNA]</scope>
    <source>
        <strain evidence="1 2">DSM 24032</strain>
    </source>
</reference>
<evidence type="ECO:0000313" key="2">
    <source>
        <dbReference type="Proteomes" id="UP000253083"/>
    </source>
</evidence>
<dbReference type="AlphaFoldDB" id="A0A395JLM8"/>
<accession>A0A395JLM8</accession>
<name>A0A395JLM8_9GAMM</name>
<dbReference type="InParanoid" id="A0A395JLM8"/>
<evidence type="ECO:0000313" key="1">
    <source>
        <dbReference type="EMBL" id="RBP51693.1"/>
    </source>
</evidence>
<proteinExistence type="predicted"/>
<dbReference type="EMBL" id="QNRT01000002">
    <property type="protein sequence ID" value="RBP51693.1"/>
    <property type="molecule type" value="Genomic_DNA"/>
</dbReference>